<sequence>MNYAAIKRRDIANGIGVRVSLFVSGCTHHCKGCFNQEAQDFCYGEPFTPAVEDAILEDLAPSYVNGLTLLGGEPFEPENQRALLPFLKRVRARFPDKSIWAFSGYVYDTELLGESRGRCEVTDEMLSLIDVLVDGEFIEEQKDITLLFRGSANQRLIDLNATRAAGEVVLWQNPV</sequence>
<evidence type="ECO:0000256" key="1">
    <source>
        <dbReference type="ARBA" id="ARBA00001966"/>
    </source>
</evidence>
<evidence type="ECO:0000256" key="5">
    <source>
        <dbReference type="ARBA" id="ARBA00022485"/>
    </source>
</evidence>
<dbReference type="InterPro" id="IPR007197">
    <property type="entry name" value="rSAM"/>
</dbReference>
<keyword evidence="5" id="KW-0004">4Fe-4S</keyword>
<dbReference type="GO" id="GO:0043365">
    <property type="term" value="F:[formate-C-acetyltransferase]-activating enzyme activity"/>
    <property type="evidence" value="ECO:0007669"/>
    <property type="project" value="InterPro"/>
</dbReference>
<keyword evidence="7" id="KW-0479">Metal-binding</keyword>
<comment type="catalytic activity">
    <reaction evidence="11">
        <text>glycyl-[protein] + reduced [flavodoxin] + S-adenosyl-L-methionine = glycin-2-yl radical-[protein] + semiquinone [flavodoxin] + 5'-deoxyadenosine + L-methionine + H(+)</text>
        <dbReference type="Rhea" id="RHEA:61976"/>
        <dbReference type="Rhea" id="RHEA-COMP:10622"/>
        <dbReference type="Rhea" id="RHEA-COMP:14480"/>
        <dbReference type="Rhea" id="RHEA-COMP:15993"/>
        <dbReference type="Rhea" id="RHEA-COMP:15994"/>
        <dbReference type="ChEBI" id="CHEBI:15378"/>
        <dbReference type="ChEBI" id="CHEBI:17319"/>
        <dbReference type="ChEBI" id="CHEBI:29947"/>
        <dbReference type="ChEBI" id="CHEBI:32722"/>
        <dbReference type="ChEBI" id="CHEBI:57618"/>
        <dbReference type="ChEBI" id="CHEBI:57844"/>
        <dbReference type="ChEBI" id="CHEBI:59789"/>
        <dbReference type="ChEBI" id="CHEBI:140311"/>
    </reaction>
</comment>
<keyword evidence="8 12" id="KW-0560">Oxidoreductase</keyword>
<dbReference type="Gene3D" id="3.20.20.70">
    <property type="entry name" value="Aldolase class I"/>
    <property type="match status" value="1"/>
</dbReference>
<comment type="caution">
    <text evidence="13">The sequence shown here is derived from an EMBL/GenBank/DDBJ whole genome shotgun (WGS) entry which is preliminary data.</text>
</comment>
<evidence type="ECO:0000256" key="9">
    <source>
        <dbReference type="ARBA" id="ARBA00023004"/>
    </source>
</evidence>
<dbReference type="SFLD" id="SFLDG01066">
    <property type="entry name" value="organic_radical-activating_enz"/>
    <property type="match status" value="1"/>
</dbReference>
<dbReference type="GO" id="GO:0004748">
    <property type="term" value="F:ribonucleoside-diphosphate reductase activity, thioredoxin disulfide as acceptor"/>
    <property type="evidence" value="ECO:0007669"/>
    <property type="project" value="TreeGrafter"/>
</dbReference>
<evidence type="ECO:0000256" key="8">
    <source>
        <dbReference type="ARBA" id="ARBA00023002"/>
    </source>
</evidence>
<comment type="function">
    <text evidence="2 12">Activation of anaerobic ribonucleoside-triphosphate reductase under anaerobic conditions by generation of an organic free radical, using S-adenosylmethionine and reduced flavodoxin as cosubstrates to produce 5'-deoxy-adenosine.</text>
</comment>
<dbReference type="InterPro" id="IPR058240">
    <property type="entry name" value="rSAM_sf"/>
</dbReference>
<dbReference type="PANTHER" id="PTHR30352:SF2">
    <property type="entry name" value="ANAEROBIC RIBONUCLEOSIDE-TRIPHOSPHATE REDUCTASE-ACTIVATING PROTEIN"/>
    <property type="match status" value="1"/>
</dbReference>
<dbReference type="InterPro" id="IPR001989">
    <property type="entry name" value="Radical_activat_CS"/>
</dbReference>
<comment type="similarity">
    <text evidence="3 12">Belongs to the organic radical-activating enzymes family.</text>
</comment>
<dbReference type="NCBIfam" id="TIGR02491">
    <property type="entry name" value="NrdG"/>
    <property type="match status" value="1"/>
</dbReference>
<reference evidence="13" key="1">
    <citation type="journal article" date="2021" name="PeerJ">
        <title>Extensive microbial diversity within the chicken gut microbiome revealed by metagenomics and culture.</title>
        <authorList>
            <person name="Gilroy R."/>
            <person name="Ravi A."/>
            <person name="Getino M."/>
            <person name="Pursley I."/>
            <person name="Horton D.L."/>
            <person name="Alikhan N.F."/>
            <person name="Baker D."/>
            <person name="Gharbi K."/>
            <person name="Hall N."/>
            <person name="Watson M."/>
            <person name="Adriaenssens E.M."/>
            <person name="Foster-Nyarko E."/>
            <person name="Jarju S."/>
            <person name="Secka A."/>
            <person name="Antonio M."/>
            <person name="Oren A."/>
            <person name="Chaudhuri R.R."/>
            <person name="La Ragione R."/>
            <person name="Hildebrand F."/>
            <person name="Pallen M.J."/>
        </authorList>
    </citation>
    <scope>NUCLEOTIDE SEQUENCE</scope>
    <source>
        <strain evidence="13">ChiBcec16_6824</strain>
    </source>
</reference>
<dbReference type="GO" id="GO:0046872">
    <property type="term" value="F:metal ion binding"/>
    <property type="evidence" value="ECO:0007669"/>
    <property type="project" value="UniProtKB-KW"/>
</dbReference>
<evidence type="ECO:0000256" key="10">
    <source>
        <dbReference type="ARBA" id="ARBA00023014"/>
    </source>
</evidence>
<accession>A0A9D1Y8V9</accession>
<evidence type="ECO:0000313" key="13">
    <source>
        <dbReference type="EMBL" id="HIY21606.1"/>
    </source>
</evidence>
<keyword evidence="10" id="KW-0411">Iron-sulfur</keyword>
<dbReference type="PROSITE" id="PS01087">
    <property type="entry name" value="RADICAL_ACTIVATING"/>
    <property type="match status" value="1"/>
</dbReference>
<comment type="cofactor">
    <cofactor evidence="1">
        <name>[4Fe-4S] cluster</name>
        <dbReference type="ChEBI" id="CHEBI:49883"/>
    </cofactor>
</comment>
<dbReference type="EC" id="1.97.1.-" evidence="12"/>
<evidence type="ECO:0000256" key="2">
    <source>
        <dbReference type="ARBA" id="ARBA00003852"/>
    </source>
</evidence>
<keyword evidence="9" id="KW-0408">Iron</keyword>
<dbReference type="EMBL" id="DXDX01000127">
    <property type="protein sequence ID" value="HIY21606.1"/>
    <property type="molecule type" value="Genomic_DNA"/>
</dbReference>
<dbReference type="AlphaFoldDB" id="A0A9D1Y8V9"/>
<dbReference type="PIRSF" id="PIRSF000368">
    <property type="entry name" value="NrdG"/>
    <property type="match status" value="1"/>
</dbReference>
<evidence type="ECO:0000256" key="12">
    <source>
        <dbReference type="PIRNR" id="PIRNR000368"/>
    </source>
</evidence>
<evidence type="ECO:0000256" key="6">
    <source>
        <dbReference type="ARBA" id="ARBA00022691"/>
    </source>
</evidence>
<dbReference type="InterPro" id="IPR034457">
    <property type="entry name" value="Organic_radical-activating"/>
</dbReference>
<dbReference type="Proteomes" id="UP000823868">
    <property type="component" value="Unassembled WGS sequence"/>
</dbReference>
<dbReference type="CDD" id="cd01335">
    <property type="entry name" value="Radical_SAM"/>
    <property type="match status" value="1"/>
</dbReference>
<dbReference type="Pfam" id="PF13353">
    <property type="entry name" value="Fer4_12"/>
    <property type="match status" value="1"/>
</dbReference>
<dbReference type="GO" id="GO:0051539">
    <property type="term" value="F:4 iron, 4 sulfur cluster binding"/>
    <property type="evidence" value="ECO:0007669"/>
    <property type="project" value="UniProtKB-KW"/>
</dbReference>
<dbReference type="SFLD" id="SFLDG01063">
    <property type="entry name" value="activating_enzymes__group_1"/>
    <property type="match status" value="1"/>
</dbReference>
<reference evidence="13" key="2">
    <citation type="submission" date="2021-04" db="EMBL/GenBank/DDBJ databases">
        <authorList>
            <person name="Gilroy R."/>
        </authorList>
    </citation>
    <scope>NUCLEOTIDE SEQUENCE</scope>
    <source>
        <strain evidence="13">ChiBcec16_6824</strain>
    </source>
</reference>
<dbReference type="PANTHER" id="PTHR30352">
    <property type="entry name" value="PYRUVATE FORMATE-LYASE-ACTIVATING ENZYME"/>
    <property type="match status" value="1"/>
</dbReference>
<dbReference type="SFLD" id="SFLDF00299">
    <property type="entry name" value="anaerobic_ribonucleoside-triph"/>
    <property type="match status" value="1"/>
</dbReference>
<evidence type="ECO:0000256" key="7">
    <source>
        <dbReference type="ARBA" id="ARBA00022723"/>
    </source>
</evidence>
<dbReference type="SFLD" id="SFLDS00029">
    <property type="entry name" value="Radical_SAM"/>
    <property type="match status" value="1"/>
</dbReference>
<dbReference type="InterPro" id="IPR013785">
    <property type="entry name" value="Aldolase_TIM"/>
</dbReference>
<evidence type="ECO:0000313" key="14">
    <source>
        <dbReference type="Proteomes" id="UP000823868"/>
    </source>
</evidence>
<evidence type="ECO:0000256" key="4">
    <source>
        <dbReference type="ARBA" id="ARBA00014281"/>
    </source>
</evidence>
<organism evidence="13 14">
    <name type="scientific">Candidatus Flavonifractor merdigallinarum</name>
    <dbReference type="NCBI Taxonomy" id="2838589"/>
    <lineage>
        <taxon>Bacteria</taxon>
        <taxon>Bacillati</taxon>
        <taxon>Bacillota</taxon>
        <taxon>Clostridia</taxon>
        <taxon>Eubacteriales</taxon>
        <taxon>Oscillospiraceae</taxon>
        <taxon>Flavonifractor</taxon>
    </lineage>
</organism>
<protein>
    <recommendedName>
        <fullName evidence="4 12">Anaerobic ribonucleoside-triphosphate reductase-activating protein</fullName>
        <ecNumber evidence="12">1.97.1.-</ecNumber>
    </recommendedName>
</protein>
<gene>
    <name evidence="13" type="primary">nrdG</name>
    <name evidence="13" type="ORF">H9841_06885</name>
</gene>
<evidence type="ECO:0000256" key="11">
    <source>
        <dbReference type="ARBA" id="ARBA00047365"/>
    </source>
</evidence>
<keyword evidence="6" id="KW-0949">S-adenosyl-L-methionine</keyword>
<dbReference type="InterPro" id="IPR012837">
    <property type="entry name" value="NrdG"/>
</dbReference>
<dbReference type="SUPFAM" id="SSF102114">
    <property type="entry name" value="Radical SAM enzymes"/>
    <property type="match status" value="1"/>
</dbReference>
<name>A0A9D1Y8V9_9FIRM</name>
<evidence type="ECO:0000256" key="3">
    <source>
        <dbReference type="ARBA" id="ARBA00009777"/>
    </source>
</evidence>
<proteinExistence type="inferred from homology"/>